<evidence type="ECO:0000313" key="19">
    <source>
        <dbReference type="Proteomes" id="UP000036771"/>
    </source>
</evidence>
<dbReference type="AlphaFoldDB" id="A0A0K8MBB2"/>
<evidence type="ECO:0000256" key="9">
    <source>
        <dbReference type="ARBA" id="ARBA00022748"/>
    </source>
</evidence>
<feature type="transmembrane region" description="Helical" evidence="14">
    <location>
        <begin position="12"/>
        <end position="30"/>
    </location>
</feature>
<comment type="similarity">
    <text evidence="2">Belongs to the CcmF/CycK/Ccl1/NrfE/CcsA family.</text>
</comment>
<dbReference type="Gene3D" id="1.10.8.640">
    <property type="entry name" value="Cytochrome C biogenesis protein"/>
    <property type="match status" value="1"/>
</dbReference>
<dbReference type="GO" id="GO:0046872">
    <property type="term" value="F:metal ion binding"/>
    <property type="evidence" value="ECO:0007669"/>
    <property type="project" value="UniProtKB-KW"/>
</dbReference>
<keyword evidence="19" id="KW-1185">Reference proteome</keyword>
<evidence type="ECO:0000256" key="12">
    <source>
        <dbReference type="ARBA" id="ARBA00023136"/>
    </source>
</evidence>
<evidence type="ECO:0000256" key="14">
    <source>
        <dbReference type="RuleBase" id="RU364112"/>
    </source>
</evidence>
<keyword evidence="14" id="KW-0732">Signal</keyword>
<evidence type="ECO:0000256" key="3">
    <source>
        <dbReference type="ARBA" id="ARBA00010342"/>
    </source>
</evidence>
<comment type="caution">
    <text evidence="18">The sequence shown here is derived from an EMBL/GenBank/DDBJ whole genome shotgun (WGS) entry which is preliminary data.</text>
</comment>
<dbReference type="GO" id="GO:0020037">
    <property type="term" value="F:heme binding"/>
    <property type="evidence" value="ECO:0007669"/>
    <property type="project" value="InterPro"/>
</dbReference>
<dbReference type="InterPro" id="IPR005616">
    <property type="entry name" value="CcmH/CycL/Ccl2/NrfF_N"/>
</dbReference>
<dbReference type="PRINTS" id="PR01410">
    <property type="entry name" value="CCBIOGENESIS"/>
</dbReference>
<feature type="transmembrane region" description="Helical" evidence="14">
    <location>
        <begin position="393"/>
        <end position="413"/>
    </location>
</feature>
<evidence type="ECO:0000256" key="8">
    <source>
        <dbReference type="ARBA" id="ARBA00022723"/>
    </source>
</evidence>
<dbReference type="Proteomes" id="UP000036771">
    <property type="component" value="Unassembled WGS sequence"/>
</dbReference>
<evidence type="ECO:0000256" key="10">
    <source>
        <dbReference type="ARBA" id="ARBA00022989"/>
    </source>
</evidence>
<dbReference type="STRING" id="1629334.Cva_00460"/>
<evidence type="ECO:0000259" key="17">
    <source>
        <dbReference type="Pfam" id="PF16327"/>
    </source>
</evidence>
<dbReference type="Pfam" id="PF16327">
    <property type="entry name" value="CcmF_C"/>
    <property type="match status" value="1"/>
</dbReference>
<evidence type="ECO:0000259" key="15">
    <source>
        <dbReference type="Pfam" id="PF01578"/>
    </source>
</evidence>
<dbReference type="InterPro" id="IPR032523">
    <property type="entry name" value="CcmF_C"/>
</dbReference>
<dbReference type="GO" id="GO:0005886">
    <property type="term" value="C:plasma membrane"/>
    <property type="evidence" value="ECO:0007669"/>
    <property type="project" value="UniProtKB-SubCell"/>
</dbReference>
<dbReference type="Pfam" id="PF03918">
    <property type="entry name" value="CcmH"/>
    <property type="match status" value="1"/>
</dbReference>
<dbReference type="PANTHER" id="PTHR43653">
    <property type="entry name" value="CYTOCHROME C ASSEMBLY PROTEIN-RELATED"/>
    <property type="match status" value="1"/>
</dbReference>
<proteinExistence type="inferred from homology"/>
<feature type="transmembrane region" description="Helical" evidence="14">
    <location>
        <begin position="272"/>
        <end position="291"/>
    </location>
</feature>
<feature type="transmembrane region" description="Helical" evidence="14">
    <location>
        <begin position="350"/>
        <end position="373"/>
    </location>
</feature>
<feature type="transmembrane region" description="Helical" evidence="14">
    <location>
        <begin position="174"/>
        <end position="193"/>
    </location>
</feature>
<comment type="caution">
    <text evidence="14">Lacks conserved residue(s) required for the propagation of feature annotation.</text>
</comment>
<feature type="transmembrane region" description="Helical" evidence="14">
    <location>
        <begin position="603"/>
        <end position="621"/>
    </location>
</feature>
<evidence type="ECO:0000256" key="11">
    <source>
        <dbReference type="ARBA" id="ARBA00023004"/>
    </source>
</evidence>
<feature type="domain" description="Cytochrome c assembly protein" evidence="15">
    <location>
        <begin position="88"/>
        <end position="293"/>
    </location>
</feature>
<accession>A0A0K8MBB2</accession>
<feature type="transmembrane region" description="Helical" evidence="14">
    <location>
        <begin position="95"/>
        <end position="112"/>
    </location>
</feature>
<evidence type="ECO:0000256" key="6">
    <source>
        <dbReference type="ARBA" id="ARBA00022617"/>
    </source>
</evidence>
<dbReference type="OrthoDB" id="9761451at2"/>
<feature type="domain" description="Cytochrome c-type biogenesis protein CcmF C-terminal" evidence="17">
    <location>
        <begin position="311"/>
        <end position="620"/>
    </location>
</feature>
<feature type="transmembrane region" description="Helical" evidence="14">
    <location>
        <begin position="735"/>
        <end position="756"/>
    </location>
</feature>
<feature type="transmembrane region" description="Helical" evidence="14">
    <location>
        <begin position="247"/>
        <end position="263"/>
    </location>
</feature>
<protein>
    <recommendedName>
        <fullName evidence="14">Cytochrome c-type biogenesis protein</fullName>
    </recommendedName>
</protein>
<evidence type="ECO:0000256" key="7">
    <source>
        <dbReference type="ARBA" id="ARBA00022692"/>
    </source>
</evidence>
<dbReference type="InterPro" id="IPR003568">
    <property type="entry name" value="Cyt_c_biogenesis_CcmF"/>
</dbReference>
<feature type="transmembrane region" description="Helical" evidence="14">
    <location>
        <begin position="450"/>
        <end position="469"/>
    </location>
</feature>
<evidence type="ECO:0000256" key="2">
    <source>
        <dbReference type="ARBA" id="ARBA00009186"/>
    </source>
</evidence>
<feature type="transmembrane region" description="Helical" evidence="14">
    <location>
        <begin position="42"/>
        <end position="61"/>
    </location>
</feature>
<dbReference type="InterPro" id="IPR002541">
    <property type="entry name" value="Cyt_c_assembly"/>
</dbReference>
<feature type="transmembrane region" description="Helical" evidence="14">
    <location>
        <begin position="311"/>
        <end position="329"/>
    </location>
</feature>
<evidence type="ECO:0000256" key="4">
    <source>
        <dbReference type="ARBA" id="ARBA00022475"/>
    </source>
</evidence>
<gene>
    <name evidence="18" type="primary">ccmF</name>
    <name evidence="18" type="ORF">Cva_00460</name>
</gene>
<keyword evidence="8 14" id="KW-0479">Metal-binding</keyword>
<keyword evidence="7 14" id="KW-0812">Transmembrane</keyword>
<reference evidence="18 19" key="1">
    <citation type="submission" date="2015-03" db="EMBL/GenBank/DDBJ databases">
        <title>Caedibacter varicaedens, whole genome shotgun sequence.</title>
        <authorList>
            <person name="Suzuki H."/>
            <person name="Dapper A.L."/>
            <person name="Gibson A.K."/>
            <person name="Jackson C."/>
            <person name="Lee H."/>
            <person name="Pejaver V.R."/>
            <person name="Doak T."/>
            <person name="Lynch M."/>
        </authorList>
    </citation>
    <scope>NUCLEOTIDE SEQUENCE [LARGE SCALE GENOMIC DNA]</scope>
</reference>
<dbReference type="EMBL" id="BBVC01000019">
    <property type="protein sequence ID" value="GAO97820.1"/>
    <property type="molecule type" value="Genomic_DNA"/>
</dbReference>
<keyword evidence="11 14" id="KW-0408">Iron</keyword>
<keyword evidence="12 14" id="KW-0472">Membrane</keyword>
<sequence>MAEFGESALISLIFISAFQIFIPLIFYKAMPETILRLAQTTQYFQFFLIILAFSTLIYSYVVTDLGIFNVAMNTHHEAPLLYKITGVWGNHEGSMLLWLCILIFYGSAVASVSSCPFSLKIKVLSVQGLLSCAFTLFVFYTSNPFLKAPVFLSSGRDLNPILQDPALAFHPPTLYLGFVGFSIVYSFALASLLEKKPDFQWVQWVRPWALMAWSFLSLGITMGSWWAYYELGWGGWWFWDPVENASLMPWLVGTALIHALAVAQKRHLLVRWSYFLCILSFLLSLIGTFLVRSGSLSSVHTFASDPARGTFLLVILAGSFLLSMSILAVRFKKISIYKKLTPLISRENGILFNNHFLLTLAFTVLLGTLYPLLIEAITGESITVGAPYFKATFVPLALPLLGLMGLSLWMTWGKGGTLQKISPHLWFPLVMTLGAGIGLLLFYHHHNWHSILMTAAGVWILVSTLGAFIQKRSQNPFSMLLAHGGLAIAILGMGIDTLGTQEKLVALRQGESIEFQGYKIELQSVQRHKFPNYEAERATISLKKKGRTSILFPEKRFYRAHQTLTTETALHHFWFSNLYFALGPLLTGDRWTLRVYYHPLVELIWLGGILLATGGFLGLIPRQIFRRKMRKKGLSLILFLFLGRVFPAEAVEIGERLLNPVLEQRARILSSEIKCPVCAGQSIEDSQAPLARKLRRSIRESLLENKTDEEIRQKLIHLYGENVLFKPVFDFKNSLLWILPFLIGLGSVGLTLWRFYRKK</sequence>
<evidence type="ECO:0000256" key="1">
    <source>
        <dbReference type="ARBA" id="ARBA00004429"/>
    </source>
</evidence>
<feature type="transmembrane region" description="Helical" evidence="14">
    <location>
        <begin position="124"/>
        <end position="142"/>
    </location>
</feature>
<keyword evidence="4" id="KW-1003">Cell membrane</keyword>
<keyword evidence="6 14" id="KW-0349">Heme</keyword>
<keyword evidence="5" id="KW-0997">Cell inner membrane</keyword>
<dbReference type="GO" id="GO:0015232">
    <property type="term" value="F:heme transmembrane transporter activity"/>
    <property type="evidence" value="ECO:0007669"/>
    <property type="project" value="InterPro"/>
</dbReference>
<dbReference type="PRINTS" id="PR01411">
    <property type="entry name" value="CCMFBIOGNSIS"/>
</dbReference>
<comment type="subcellular location">
    <subcellularLocation>
        <location evidence="1">Cell inner membrane</location>
        <topology evidence="1">Multi-pass membrane protein</topology>
    </subcellularLocation>
</comment>
<comment type="function">
    <text evidence="13">Required for the biogenesis of c-type cytochromes. Possible subunit of a heme lyase.</text>
</comment>
<feature type="transmembrane region" description="Helical" evidence="14">
    <location>
        <begin position="205"/>
        <end position="227"/>
    </location>
</feature>
<evidence type="ECO:0000256" key="13">
    <source>
        <dbReference type="ARBA" id="ARBA00037230"/>
    </source>
</evidence>
<evidence type="ECO:0000313" key="18">
    <source>
        <dbReference type="EMBL" id="GAO97820.1"/>
    </source>
</evidence>
<feature type="transmembrane region" description="Helical" evidence="14">
    <location>
        <begin position="476"/>
        <end position="495"/>
    </location>
</feature>
<feature type="domain" description="CcmH/CycL/Ccl2/NrfF N-terminal" evidence="16">
    <location>
        <begin position="643"/>
        <end position="758"/>
    </location>
</feature>
<comment type="similarity">
    <text evidence="3 14">Belongs to the CcmH/CycL/Ccl2/NrfF family.</text>
</comment>
<feature type="transmembrane region" description="Helical" evidence="14">
    <location>
        <begin position="425"/>
        <end position="444"/>
    </location>
</feature>
<name>A0A0K8MBB2_9PROT</name>
<keyword evidence="10 14" id="KW-1133">Transmembrane helix</keyword>
<dbReference type="InterPro" id="IPR003567">
    <property type="entry name" value="Cyt_c_biogenesis"/>
</dbReference>
<feature type="transmembrane region" description="Helical" evidence="14">
    <location>
        <begin position="633"/>
        <end position="651"/>
    </location>
</feature>
<dbReference type="InterPro" id="IPR038297">
    <property type="entry name" value="CcmH/CycL/NrfF/Ccl2_sf"/>
</dbReference>
<evidence type="ECO:0000259" key="16">
    <source>
        <dbReference type="Pfam" id="PF03918"/>
    </source>
</evidence>
<dbReference type="CDD" id="cd16378">
    <property type="entry name" value="CcmH_N"/>
    <property type="match status" value="1"/>
</dbReference>
<evidence type="ECO:0000256" key="5">
    <source>
        <dbReference type="ARBA" id="ARBA00022519"/>
    </source>
</evidence>
<dbReference type="PANTHER" id="PTHR43653:SF1">
    <property type="entry name" value="CYTOCHROME C-TYPE BIOGENESIS PROTEIN CCMF"/>
    <property type="match status" value="1"/>
</dbReference>
<organism evidence="18 19">
    <name type="scientific">Caedimonas varicaedens</name>
    <dbReference type="NCBI Taxonomy" id="1629334"/>
    <lineage>
        <taxon>Bacteria</taxon>
        <taxon>Pseudomonadati</taxon>
        <taxon>Pseudomonadota</taxon>
        <taxon>Alphaproteobacteria</taxon>
        <taxon>Holosporales</taxon>
        <taxon>Caedimonadaceae</taxon>
        <taxon>Caedimonas</taxon>
    </lineage>
</organism>
<keyword evidence="9" id="KW-0201">Cytochrome c-type biogenesis</keyword>
<dbReference type="Pfam" id="PF01578">
    <property type="entry name" value="Cytochrom_C_asm"/>
    <property type="match status" value="1"/>
</dbReference>
<dbReference type="GO" id="GO:0017004">
    <property type="term" value="P:cytochrome complex assembly"/>
    <property type="evidence" value="ECO:0007669"/>
    <property type="project" value="UniProtKB-KW"/>
</dbReference>